<dbReference type="AlphaFoldDB" id="A0AAU7E8Q4"/>
<dbReference type="InterPro" id="IPR036869">
    <property type="entry name" value="J_dom_sf"/>
</dbReference>
<dbReference type="PROSITE" id="PS50076">
    <property type="entry name" value="DNAJ_2"/>
    <property type="match status" value="1"/>
</dbReference>
<evidence type="ECO:0000313" key="2">
    <source>
        <dbReference type="EMBL" id="XBJ29234.1"/>
    </source>
</evidence>
<dbReference type="RefSeq" id="WP_348518580.1">
    <property type="nucleotide sequence ID" value="NZ_CP155620.1"/>
</dbReference>
<accession>A0AAU7E8Q4</accession>
<dbReference type="Pfam" id="PF00226">
    <property type="entry name" value="DnaJ"/>
    <property type="match status" value="1"/>
</dbReference>
<dbReference type="SMART" id="SM00271">
    <property type="entry name" value="DnaJ"/>
    <property type="match status" value="1"/>
</dbReference>
<dbReference type="EMBL" id="CP155620">
    <property type="protein sequence ID" value="XBJ29234.1"/>
    <property type="molecule type" value="Genomic_DNA"/>
</dbReference>
<evidence type="ECO:0000259" key="1">
    <source>
        <dbReference type="PROSITE" id="PS50076"/>
    </source>
</evidence>
<feature type="domain" description="J" evidence="1">
    <location>
        <begin position="206"/>
        <end position="270"/>
    </location>
</feature>
<dbReference type="SUPFAM" id="SSF158682">
    <property type="entry name" value="TerB-like"/>
    <property type="match status" value="1"/>
</dbReference>
<dbReference type="InterPro" id="IPR029024">
    <property type="entry name" value="TerB-like"/>
</dbReference>
<dbReference type="Gene3D" id="1.10.287.110">
    <property type="entry name" value="DnaJ domain"/>
    <property type="match status" value="1"/>
</dbReference>
<name>A0AAU7E8Q4_9BACT</name>
<sequence>MFSFVNFKFQKDYLTCKFCNNLNLENDAKFCIYCGRELNHPAKQRLDYIYDKNPAIVVALLAKISKVEGKVITKDLSKFISSLLDKIDIFYTKDYEGFRETYAKIFIIEKNNSRSINELCSSMRIYRKEEADFLICLLLDLIYYDKKITPAQNALMENIIIALGLNLIAFREIKLRYEQISRFNQENERENYQEQRRQEFDISLEQAYEILQSKENDSFESIKKNYRRLAKEYHYDSLHSKDLPPELLKIAQEMMKKINLAYEIIKEARGI</sequence>
<gene>
    <name evidence="2" type="ORF">AAH949_09190</name>
</gene>
<dbReference type="CDD" id="cd06257">
    <property type="entry name" value="DnaJ"/>
    <property type="match status" value="1"/>
</dbReference>
<dbReference type="PRINTS" id="PR00625">
    <property type="entry name" value="JDOMAIN"/>
</dbReference>
<organism evidence="2">
    <name type="scientific">Campylobacter sp. CCS1377</name>
    <dbReference type="NCBI Taxonomy" id="3158229"/>
    <lineage>
        <taxon>Bacteria</taxon>
        <taxon>Pseudomonadati</taxon>
        <taxon>Campylobacterota</taxon>
        <taxon>Epsilonproteobacteria</taxon>
        <taxon>Campylobacterales</taxon>
        <taxon>Campylobacteraceae</taxon>
        <taxon>Campylobacter</taxon>
    </lineage>
</organism>
<reference evidence="2" key="1">
    <citation type="submission" date="2024-05" db="EMBL/GenBank/DDBJ databases">
        <title>Campylobacter coli isolated from environmental waters in Slovenia.</title>
        <authorList>
            <person name="Zautner A.E."/>
            <person name="Bunk B."/>
            <person name="Riedel T."/>
            <person name="Sproeer C."/>
        </authorList>
    </citation>
    <scope>NUCLEOTIDE SEQUENCE</scope>
    <source>
        <strain evidence="2">CCS1377</strain>
    </source>
</reference>
<dbReference type="InterPro" id="IPR001623">
    <property type="entry name" value="DnaJ_domain"/>
</dbReference>
<proteinExistence type="predicted"/>
<dbReference type="SUPFAM" id="SSF46565">
    <property type="entry name" value="Chaperone J-domain"/>
    <property type="match status" value="1"/>
</dbReference>
<protein>
    <submittedName>
        <fullName evidence="2">DnaJ domain-containing protein</fullName>
    </submittedName>
</protein>